<evidence type="ECO:0000256" key="1">
    <source>
        <dbReference type="SAM" id="Phobius"/>
    </source>
</evidence>
<keyword evidence="1" id="KW-0472">Membrane</keyword>
<protein>
    <submittedName>
        <fullName evidence="2">Uncharacterized protein</fullName>
    </submittedName>
</protein>
<evidence type="ECO:0000313" key="2">
    <source>
        <dbReference type="EMBL" id="CAG9974208.1"/>
    </source>
</evidence>
<evidence type="ECO:0000313" key="3">
    <source>
        <dbReference type="Proteomes" id="UP000754883"/>
    </source>
</evidence>
<keyword evidence="3" id="KW-1185">Reference proteome</keyword>
<gene>
    <name evidence="2" type="ORF">CBYS24578_00011736</name>
</gene>
<dbReference type="AlphaFoldDB" id="A0A9N9XVV3"/>
<dbReference type="OrthoDB" id="194358at2759"/>
<accession>A0A9N9XVV3</accession>
<feature type="transmembrane region" description="Helical" evidence="1">
    <location>
        <begin position="106"/>
        <end position="126"/>
    </location>
</feature>
<dbReference type="Proteomes" id="UP000754883">
    <property type="component" value="Unassembled WGS sequence"/>
</dbReference>
<keyword evidence="1" id="KW-1133">Transmembrane helix</keyword>
<comment type="caution">
    <text evidence="2">The sequence shown here is derived from an EMBL/GenBank/DDBJ whole genome shotgun (WGS) entry which is preliminary data.</text>
</comment>
<organism evidence="2 3">
    <name type="scientific">Clonostachys byssicola</name>
    <dbReference type="NCBI Taxonomy" id="160290"/>
    <lineage>
        <taxon>Eukaryota</taxon>
        <taxon>Fungi</taxon>
        <taxon>Dikarya</taxon>
        <taxon>Ascomycota</taxon>
        <taxon>Pezizomycotina</taxon>
        <taxon>Sordariomycetes</taxon>
        <taxon>Hypocreomycetidae</taxon>
        <taxon>Hypocreales</taxon>
        <taxon>Bionectriaceae</taxon>
        <taxon>Clonostachys</taxon>
    </lineage>
</organism>
<reference evidence="2" key="1">
    <citation type="submission" date="2021-10" db="EMBL/GenBank/DDBJ databases">
        <authorList>
            <person name="Piombo E."/>
        </authorList>
    </citation>
    <scope>NUCLEOTIDE SEQUENCE</scope>
</reference>
<sequence length="129" mass="14243">MENVAGGRTRHPTVHVPIICELWNGEQVVRCRGPSLVTEFIILNPDKKLESPPEVVVQDRDDGLDGLEKHLEDTGPTHKTFVIRSTPEYVPSISLNSDKGSGKWELWVFAATGCILQLGVVTFGGFPTY</sequence>
<keyword evidence="1" id="KW-0812">Transmembrane</keyword>
<dbReference type="EMBL" id="CABFNO020001247">
    <property type="protein sequence ID" value="CAG9974208.1"/>
    <property type="molecule type" value="Genomic_DNA"/>
</dbReference>
<name>A0A9N9XVV3_9HYPO</name>
<proteinExistence type="predicted"/>